<evidence type="ECO:0000313" key="2">
    <source>
        <dbReference type="EMBL" id="CEH14809.1"/>
    </source>
</evidence>
<protein>
    <submittedName>
        <fullName evidence="2">Uncharacterized protein</fullName>
    </submittedName>
</protein>
<sequence>MQSIQISSRYSGFCAALRQPNKRRTRRESKDHPVTRCSVRTSNGSQKLASSALACPTRIKQPHELHAREIKPQVDTFARIMS</sequence>
<evidence type="ECO:0000256" key="1">
    <source>
        <dbReference type="SAM" id="MobiDB-lite"/>
    </source>
</evidence>
<dbReference type="EMBL" id="CCYA01000248">
    <property type="protein sequence ID" value="CEH14809.1"/>
    <property type="molecule type" value="Genomic_DNA"/>
</dbReference>
<reference evidence="2 3" key="1">
    <citation type="submission" date="2014-09" db="EMBL/GenBank/DDBJ databases">
        <authorList>
            <person name="Magalhaes I.L.F."/>
            <person name="Oliveira U."/>
            <person name="Santos F.R."/>
            <person name="Vidigal T.H.D.A."/>
            <person name="Brescovit A.D."/>
            <person name="Santos A.J."/>
        </authorList>
    </citation>
    <scope>NUCLEOTIDE SEQUENCE [LARGE SCALE GENOMIC DNA]</scope>
</reference>
<evidence type="ECO:0000313" key="3">
    <source>
        <dbReference type="Proteomes" id="UP000054845"/>
    </source>
</evidence>
<keyword evidence="3" id="KW-1185">Reference proteome</keyword>
<dbReference type="Proteomes" id="UP000054845">
    <property type="component" value="Unassembled WGS sequence"/>
</dbReference>
<proteinExistence type="predicted"/>
<organism evidence="2 3">
    <name type="scientific">Ceraceosorus bombacis</name>
    <dbReference type="NCBI Taxonomy" id="401625"/>
    <lineage>
        <taxon>Eukaryota</taxon>
        <taxon>Fungi</taxon>
        <taxon>Dikarya</taxon>
        <taxon>Basidiomycota</taxon>
        <taxon>Ustilaginomycotina</taxon>
        <taxon>Exobasidiomycetes</taxon>
        <taxon>Ceraceosorales</taxon>
        <taxon>Ceraceosoraceae</taxon>
        <taxon>Ceraceosorus</taxon>
    </lineage>
</organism>
<dbReference type="AlphaFoldDB" id="A0A0P1BGP6"/>
<feature type="region of interest" description="Disordered" evidence="1">
    <location>
        <begin position="18"/>
        <end position="43"/>
    </location>
</feature>
<accession>A0A0P1BGP6</accession>
<name>A0A0P1BGP6_9BASI</name>